<dbReference type="AlphaFoldDB" id="A0A1L9TL31"/>
<dbReference type="RefSeq" id="XP_040703897.1">
    <property type="nucleotide sequence ID" value="XM_040852613.1"/>
</dbReference>
<sequence>MLSCRYSGPRSTQYTRRLASADRIVHIITATDHGFPPLPLVPYAVSMATTVVYRAWRDKVRDLHSTYANLCLCCEALEALSASWTGARGFARLAMGLRGAIMDALEARGSGSPGIGSVDPRRQIQSGIVTETGEPAIRTPVPCYSDRDRDGDGEPVQVEGGYEQGEDFWAGLERACLHFDTSFDDFLEYRGFGDIGEFVPGEYSIQQGGRG</sequence>
<dbReference type="Proteomes" id="UP000184356">
    <property type="component" value="Unassembled WGS sequence"/>
</dbReference>
<organism evidence="1 2">
    <name type="scientific">Aspergillus sydowii CBS 593.65</name>
    <dbReference type="NCBI Taxonomy" id="1036612"/>
    <lineage>
        <taxon>Eukaryota</taxon>
        <taxon>Fungi</taxon>
        <taxon>Dikarya</taxon>
        <taxon>Ascomycota</taxon>
        <taxon>Pezizomycotina</taxon>
        <taxon>Eurotiomycetes</taxon>
        <taxon>Eurotiomycetidae</taxon>
        <taxon>Eurotiales</taxon>
        <taxon>Aspergillaceae</taxon>
        <taxon>Aspergillus</taxon>
        <taxon>Aspergillus subgen. Nidulantes</taxon>
    </lineage>
</organism>
<dbReference type="OrthoDB" id="10031947at2759"/>
<evidence type="ECO:0000313" key="1">
    <source>
        <dbReference type="EMBL" id="OJJ60091.1"/>
    </source>
</evidence>
<dbReference type="VEuPathDB" id="FungiDB:ASPSYDRAFT_921394"/>
<accession>A0A1L9TL31</accession>
<reference evidence="2" key="1">
    <citation type="journal article" date="2017" name="Genome Biol.">
        <title>Comparative genomics reveals high biological diversity and specific adaptations in the industrially and medically important fungal genus Aspergillus.</title>
        <authorList>
            <person name="de Vries R.P."/>
            <person name="Riley R."/>
            <person name="Wiebenga A."/>
            <person name="Aguilar-Osorio G."/>
            <person name="Amillis S."/>
            <person name="Uchima C.A."/>
            <person name="Anderluh G."/>
            <person name="Asadollahi M."/>
            <person name="Askin M."/>
            <person name="Barry K."/>
            <person name="Battaglia E."/>
            <person name="Bayram O."/>
            <person name="Benocci T."/>
            <person name="Braus-Stromeyer S.A."/>
            <person name="Caldana C."/>
            <person name="Canovas D."/>
            <person name="Cerqueira G.C."/>
            <person name="Chen F."/>
            <person name="Chen W."/>
            <person name="Choi C."/>
            <person name="Clum A."/>
            <person name="Dos Santos R.A."/>
            <person name="Damasio A.R."/>
            <person name="Diallinas G."/>
            <person name="Emri T."/>
            <person name="Fekete E."/>
            <person name="Flipphi M."/>
            <person name="Freyberg S."/>
            <person name="Gallo A."/>
            <person name="Gournas C."/>
            <person name="Habgood R."/>
            <person name="Hainaut M."/>
            <person name="Harispe M.L."/>
            <person name="Henrissat B."/>
            <person name="Hilden K.S."/>
            <person name="Hope R."/>
            <person name="Hossain A."/>
            <person name="Karabika E."/>
            <person name="Karaffa L."/>
            <person name="Karanyi Z."/>
            <person name="Krasevec N."/>
            <person name="Kuo A."/>
            <person name="Kusch H."/>
            <person name="LaButti K."/>
            <person name="Lagendijk E.L."/>
            <person name="Lapidus A."/>
            <person name="Levasseur A."/>
            <person name="Lindquist E."/>
            <person name="Lipzen A."/>
            <person name="Logrieco A.F."/>
            <person name="MacCabe A."/>
            <person name="Maekelae M.R."/>
            <person name="Malavazi I."/>
            <person name="Melin P."/>
            <person name="Meyer V."/>
            <person name="Mielnichuk N."/>
            <person name="Miskei M."/>
            <person name="Molnar A.P."/>
            <person name="Mule G."/>
            <person name="Ngan C.Y."/>
            <person name="Orejas M."/>
            <person name="Orosz E."/>
            <person name="Ouedraogo J.P."/>
            <person name="Overkamp K.M."/>
            <person name="Park H.-S."/>
            <person name="Perrone G."/>
            <person name="Piumi F."/>
            <person name="Punt P.J."/>
            <person name="Ram A.F."/>
            <person name="Ramon A."/>
            <person name="Rauscher S."/>
            <person name="Record E."/>
            <person name="Riano-Pachon D.M."/>
            <person name="Robert V."/>
            <person name="Roehrig J."/>
            <person name="Ruller R."/>
            <person name="Salamov A."/>
            <person name="Salih N.S."/>
            <person name="Samson R.A."/>
            <person name="Sandor E."/>
            <person name="Sanguinetti M."/>
            <person name="Schuetze T."/>
            <person name="Sepcic K."/>
            <person name="Shelest E."/>
            <person name="Sherlock G."/>
            <person name="Sophianopoulou V."/>
            <person name="Squina F.M."/>
            <person name="Sun H."/>
            <person name="Susca A."/>
            <person name="Todd R.B."/>
            <person name="Tsang A."/>
            <person name="Unkles S.E."/>
            <person name="van de Wiele N."/>
            <person name="van Rossen-Uffink D."/>
            <person name="Oliveira J.V."/>
            <person name="Vesth T.C."/>
            <person name="Visser J."/>
            <person name="Yu J.-H."/>
            <person name="Zhou M."/>
            <person name="Andersen M.R."/>
            <person name="Archer D.B."/>
            <person name="Baker S.E."/>
            <person name="Benoit I."/>
            <person name="Brakhage A.A."/>
            <person name="Braus G.H."/>
            <person name="Fischer R."/>
            <person name="Frisvad J.C."/>
            <person name="Goldman G.H."/>
            <person name="Houbraken J."/>
            <person name="Oakley B."/>
            <person name="Pocsi I."/>
            <person name="Scazzocchio C."/>
            <person name="Seiboth B."/>
            <person name="vanKuyk P.A."/>
            <person name="Wortman J."/>
            <person name="Dyer P.S."/>
            <person name="Grigoriev I.V."/>
        </authorList>
    </citation>
    <scope>NUCLEOTIDE SEQUENCE [LARGE SCALE GENOMIC DNA]</scope>
    <source>
        <strain evidence="2">CBS 593.65</strain>
    </source>
</reference>
<dbReference type="STRING" id="1036612.A0A1L9TL31"/>
<dbReference type="GeneID" id="63768686"/>
<keyword evidence="2" id="KW-1185">Reference proteome</keyword>
<proteinExistence type="predicted"/>
<dbReference type="EMBL" id="KV878585">
    <property type="protein sequence ID" value="OJJ60091.1"/>
    <property type="molecule type" value="Genomic_DNA"/>
</dbReference>
<name>A0A1L9TL31_9EURO</name>
<protein>
    <submittedName>
        <fullName evidence="1">Uncharacterized protein</fullName>
    </submittedName>
</protein>
<gene>
    <name evidence="1" type="ORF">ASPSYDRAFT_921394</name>
</gene>
<evidence type="ECO:0000313" key="2">
    <source>
        <dbReference type="Proteomes" id="UP000184356"/>
    </source>
</evidence>